<dbReference type="Pfam" id="PF00069">
    <property type="entry name" value="Pkinase"/>
    <property type="match status" value="1"/>
</dbReference>
<dbReference type="GO" id="GO:0031434">
    <property type="term" value="F:mitogen-activated protein kinase kinase binding"/>
    <property type="evidence" value="ECO:0007669"/>
    <property type="project" value="TreeGrafter"/>
</dbReference>
<evidence type="ECO:0000313" key="5">
    <source>
        <dbReference type="RefSeq" id="XP_032829818.1"/>
    </source>
</evidence>
<dbReference type="Gene3D" id="1.10.510.10">
    <property type="entry name" value="Transferase(Phosphotransferase) domain 1"/>
    <property type="match status" value="1"/>
</dbReference>
<keyword evidence="3" id="KW-1185">Reference proteome</keyword>
<dbReference type="SUPFAM" id="SSF56112">
    <property type="entry name" value="Protein kinase-like (PK-like)"/>
    <property type="match status" value="1"/>
</dbReference>
<dbReference type="GO" id="GO:0005524">
    <property type="term" value="F:ATP binding"/>
    <property type="evidence" value="ECO:0007669"/>
    <property type="project" value="InterPro"/>
</dbReference>
<feature type="compositionally biased region" description="Basic residues" evidence="1">
    <location>
        <begin position="15"/>
        <end position="33"/>
    </location>
</feature>
<evidence type="ECO:0000313" key="4">
    <source>
        <dbReference type="RefSeq" id="XP_032829808.1"/>
    </source>
</evidence>
<dbReference type="PANTHER" id="PTHR22961">
    <property type="entry name" value="SER/THR PROTEIN KINASE-TRB"/>
    <property type="match status" value="1"/>
</dbReference>
<dbReference type="SMART" id="SM00220">
    <property type="entry name" value="S_TKc"/>
    <property type="match status" value="1"/>
</dbReference>
<proteinExistence type="predicted"/>
<dbReference type="PROSITE" id="PS50011">
    <property type="entry name" value="PROTEIN_KINASE_DOM"/>
    <property type="match status" value="1"/>
</dbReference>
<evidence type="ECO:0000259" key="2">
    <source>
        <dbReference type="PROSITE" id="PS50011"/>
    </source>
</evidence>
<dbReference type="InterPro" id="IPR024104">
    <property type="entry name" value="Tribbles/Ser_Thr_kinase_40"/>
</dbReference>
<dbReference type="RefSeq" id="XP_032829808.1">
    <property type="nucleotide sequence ID" value="XM_032973917.1"/>
</dbReference>
<dbReference type="GO" id="GO:0032436">
    <property type="term" value="P:positive regulation of proteasomal ubiquitin-dependent protein catabolic process"/>
    <property type="evidence" value="ECO:0007669"/>
    <property type="project" value="TreeGrafter"/>
</dbReference>
<dbReference type="GO" id="GO:0005634">
    <property type="term" value="C:nucleus"/>
    <property type="evidence" value="ECO:0007669"/>
    <property type="project" value="TreeGrafter"/>
</dbReference>
<feature type="compositionally biased region" description="Polar residues" evidence="1">
    <location>
        <begin position="1"/>
        <end position="14"/>
    </location>
</feature>
<sequence length="357" mass="38810">MNLQDSSVASSSLRRTMKSHKRHHASRGARRRPSLLSPRGCSARAAPDPAPPSATSPVCPLARVDKYVLLEAPSEDRMLSAVDTHTGEELVCKVLELQTWQAVLAPYFHLPVHTCVARPSAVVLGETRAYALFGRAAGGDARAYVRSRGRLSEEESARLFRQMAEAVAHCHSNGLVLGGLSLRRFVFADAERTHVMLVSLEDAHSAPSDNHFASDLHTEKRGTDFCTSSGGLPQDVGRLDRAVDVWGLGVSLYAMLLGRYPFQEGDGMCWGQNGVSQERLSPEACCLLRALLCYDPAQRLTAPEILEHPWFRTDFTRVESAVAEGGPFGAVGDAGPKGSPCDQTVPEMALVRDCYDL</sequence>
<dbReference type="KEGG" id="pmrn:116953587"/>
<protein>
    <submittedName>
        <fullName evidence="4 5">Tribbles homolog 2-like</fullName>
    </submittedName>
</protein>
<evidence type="ECO:0000256" key="1">
    <source>
        <dbReference type="SAM" id="MobiDB-lite"/>
    </source>
</evidence>
<name>A0AAJ7XE12_PETMA</name>
<feature type="region of interest" description="Disordered" evidence="1">
    <location>
        <begin position="1"/>
        <end position="57"/>
    </location>
</feature>
<dbReference type="Gene3D" id="3.30.200.20">
    <property type="entry name" value="Phosphorylase Kinase, domain 1"/>
    <property type="match status" value="1"/>
</dbReference>
<reference evidence="4 5" key="1">
    <citation type="submission" date="2025-04" db="UniProtKB">
        <authorList>
            <consortium name="RefSeq"/>
        </authorList>
    </citation>
    <scope>IDENTIFICATION</scope>
    <source>
        <tissue evidence="4 5">Sperm</tissue>
    </source>
</reference>
<dbReference type="InterPro" id="IPR011009">
    <property type="entry name" value="Kinase-like_dom_sf"/>
</dbReference>
<evidence type="ECO:0000313" key="3">
    <source>
        <dbReference type="Proteomes" id="UP001318040"/>
    </source>
</evidence>
<dbReference type="AlphaFoldDB" id="A0AAJ7XE12"/>
<dbReference type="GeneID" id="116953587"/>
<dbReference type="InterPro" id="IPR000719">
    <property type="entry name" value="Prot_kinase_dom"/>
</dbReference>
<organism evidence="3 4">
    <name type="scientific">Petromyzon marinus</name>
    <name type="common">Sea lamprey</name>
    <dbReference type="NCBI Taxonomy" id="7757"/>
    <lineage>
        <taxon>Eukaryota</taxon>
        <taxon>Metazoa</taxon>
        <taxon>Chordata</taxon>
        <taxon>Craniata</taxon>
        <taxon>Vertebrata</taxon>
        <taxon>Cyclostomata</taxon>
        <taxon>Hyperoartia</taxon>
        <taxon>Petromyzontiformes</taxon>
        <taxon>Petromyzontidae</taxon>
        <taxon>Petromyzon</taxon>
    </lineage>
</organism>
<dbReference type="RefSeq" id="XP_032829818.1">
    <property type="nucleotide sequence ID" value="XM_032973927.1"/>
</dbReference>
<feature type="domain" description="Protein kinase" evidence="2">
    <location>
        <begin position="64"/>
        <end position="311"/>
    </location>
</feature>
<dbReference type="PANTHER" id="PTHR22961:SF13">
    <property type="entry name" value="TRIBBLES"/>
    <property type="match status" value="1"/>
</dbReference>
<gene>
    <name evidence="4 5" type="primary">LOC116953587</name>
</gene>
<accession>A0AAJ7XE12</accession>
<dbReference type="GO" id="GO:0004672">
    <property type="term" value="F:protein kinase activity"/>
    <property type="evidence" value="ECO:0007669"/>
    <property type="project" value="InterPro"/>
</dbReference>
<dbReference type="Proteomes" id="UP001318040">
    <property type="component" value="Chromosome 3"/>
</dbReference>